<dbReference type="RefSeq" id="WP_377532117.1">
    <property type="nucleotide sequence ID" value="NZ_JBHTLD010000280.1"/>
</dbReference>
<name>A0ABW3SVD2_9BACT</name>
<evidence type="ECO:0000313" key="1">
    <source>
        <dbReference type="EMBL" id="MFD1188466.1"/>
    </source>
</evidence>
<keyword evidence="2" id="KW-1185">Reference proteome</keyword>
<dbReference type="EMBL" id="JBHTLD010000280">
    <property type="protein sequence ID" value="MFD1188466.1"/>
    <property type="molecule type" value="Genomic_DNA"/>
</dbReference>
<evidence type="ECO:0000313" key="2">
    <source>
        <dbReference type="Proteomes" id="UP001597094"/>
    </source>
</evidence>
<protein>
    <submittedName>
        <fullName evidence="1">Uncharacterized protein</fullName>
    </submittedName>
</protein>
<dbReference type="Proteomes" id="UP001597094">
    <property type="component" value="Unassembled WGS sequence"/>
</dbReference>
<accession>A0ABW3SVD2</accession>
<organism evidence="1 2">
    <name type="scientific">Pontibacter rugosus</name>
    <dbReference type="NCBI Taxonomy" id="1745966"/>
    <lineage>
        <taxon>Bacteria</taxon>
        <taxon>Pseudomonadati</taxon>
        <taxon>Bacteroidota</taxon>
        <taxon>Cytophagia</taxon>
        <taxon>Cytophagales</taxon>
        <taxon>Hymenobacteraceae</taxon>
        <taxon>Pontibacter</taxon>
    </lineage>
</organism>
<gene>
    <name evidence="1" type="ORF">ACFQ2O_19810</name>
</gene>
<comment type="caution">
    <text evidence="1">The sequence shown here is derived from an EMBL/GenBank/DDBJ whole genome shotgun (WGS) entry which is preliminary data.</text>
</comment>
<sequence>MIKGIEAEVWWHLEPEGYYFEFEKFSYDYTLNISLAKSENSDRKMVLKIKGSYESLILPIYGAIKKFTDQQQDSQNWPLTDKTELGKLTELVKEAKLRPIEVLS</sequence>
<reference evidence="2" key="1">
    <citation type="journal article" date="2019" name="Int. J. Syst. Evol. Microbiol.">
        <title>The Global Catalogue of Microorganisms (GCM) 10K type strain sequencing project: providing services to taxonomists for standard genome sequencing and annotation.</title>
        <authorList>
            <consortium name="The Broad Institute Genomics Platform"/>
            <consortium name="The Broad Institute Genome Sequencing Center for Infectious Disease"/>
            <person name="Wu L."/>
            <person name="Ma J."/>
        </authorList>
    </citation>
    <scope>NUCLEOTIDE SEQUENCE [LARGE SCALE GENOMIC DNA]</scope>
    <source>
        <strain evidence="2">JCM 31319</strain>
    </source>
</reference>
<proteinExistence type="predicted"/>